<accession>A0A2P4SDC6</accession>
<dbReference type="PANTHER" id="PTHR12157:SF15">
    <property type="entry name" value="REGULATING SYNAPTIC MEMBRANE EXOCYTOSIS PROTEIN 2"/>
    <property type="match status" value="1"/>
</dbReference>
<name>A0A2P4SDC6_BAMTH</name>
<dbReference type="Gene3D" id="2.60.40.150">
    <property type="entry name" value="C2 domain"/>
    <property type="match status" value="1"/>
</dbReference>
<dbReference type="GO" id="GO:0042734">
    <property type="term" value="C:presynaptic membrane"/>
    <property type="evidence" value="ECO:0007669"/>
    <property type="project" value="TreeGrafter"/>
</dbReference>
<comment type="subcellular location">
    <subcellularLocation>
        <location evidence="2">Synapse</location>
    </subcellularLocation>
</comment>
<dbReference type="GO" id="GO:0042391">
    <property type="term" value="P:regulation of membrane potential"/>
    <property type="evidence" value="ECO:0007669"/>
    <property type="project" value="TreeGrafter"/>
</dbReference>
<dbReference type="GO" id="GO:0048788">
    <property type="term" value="C:cytoskeleton of presynaptic active zone"/>
    <property type="evidence" value="ECO:0007669"/>
    <property type="project" value="TreeGrafter"/>
</dbReference>
<dbReference type="Proteomes" id="UP000237246">
    <property type="component" value="Unassembled WGS sequence"/>
</dbReference>
<evidence type="ECO:0000256" key="2">
    <source>
        <dbReference type="ARBA" id="ARBA00034103"/>
    </source>
</evidence>
<dbReference type="EMBL" id="PPHD01061730">
    <property type="protein sequence ID" value="POI22108.1"/>
    <property type="molecule type" value="Genomic_DNA"/>
</dbReference>
<organism evidence="3 4">
    <name type="scientific">Bambusicola thoracicus</name>
    <name type="common">Chinese bamboo-partridge</name>
    <name type="synonym">Perdix thoracica</name>
    <dbReference type="NCBI Taxonomy" id="9083"/>
    <lineage>
        <taxon>Eukaryota</taxon>
        <taxon>Metazoa</taxon>
        <taxon>Chordata</taxon>
        <taxon>Craniata</taxon>
        <taxon>Vertebrata</taxon>
        <taxon>Euteleostomi</taxon>
        <taxon>Archelosauria</taxon>
        <taxon>Archosauria</taxon>
        <taxon>Dinosauria</taxon>
        <taxon>Saurischia</taxon>
        <taxon>Theropoda</taxon>
        <taxon>Coelurosauria</taxon>
        <taxon>Aves</taxon>
        <taxon>Neognathae</taxon>
        <taxon>Galloanserae</taxon>
        <taxon>Galliformes</taxon>
        <taxon>Phasianidae</taxon>
        <taxon>Perdicinae</taxon>
        <taxon>Bambusicola</taxon>
    </lineage>
</organism>
<dbReference type="GO" id="GO:0048167">
    <property type="term" value="P:regulation of synaptic plasticity"/>
    <property type="evidence" value="ECO:0007669"/>
    <property type="project" value="TreeGrafter"/>
</dbReference>
<keyword evidence="4" id="KW-1185">Reference proteome</keyword>
<dbReference type="GO" id="GO:0048791">
    <property type="term" value="P:calcium ion-regulated exocytosis of neurotransmitter"/>
    <property type="evidence" value="ECO:0007669"/>
    <property type="project" value="TreeGrafter"/>
</dbReference>
<protein>
    <submittedName>
        <fullName evidence="3">Uncharacterized protein</fullName>
    </submittedName>
</protein>
<dbReference type="GO" id="GO:0044325">
    <property type="term" value="F:transmembrane transporter binding"/>
    <property type="evidence" value="ECO:0007669"/>
    <property type="project" value="TreeGrafter"/>
</dbReference>
<comment type="caution">
    <text evidence="3">The sequence shown here is derived from an EMBL/GenBank/DDBJ whole genome shotgun (WGS) entry which is preliminary data.</text>
</comment>
<reference evidence="3 4" key="1">
    <citation type="submission" date="2018-01" db="EMBL/GenBank/DDBJ databases">
        <title>Comparison of the Chinese Bamboo Partridge and Red Junglefowl genome sequences highlights the importance of demography in genome evolution.</title>
        <authorList>
            <person name="Tiley G.P."/>
            <person name="Kimball R.T."/>
            <person name="Braun E.L."/>
            <person name="Burleigh J.G."/>
        </authorList>
    </citation>
    <scope>NUCLEOTIDE SEQUENCE [LARGE SCALE GENOMIC DNA]</scope>
    <source>
        <strain evidence="3">RTK389</strain>
        <tissue evidence="3">Blood</tissue>
    </source>
</reference>
<evidence type="ECO:0000313" key="4">
    <source>
        <dbReference type="Proteomes" id="UP000237246"/>
    </source>
</evidence>
<proteinExistence type="predicted"/>
<evidence type="ECO:0000256" key="1">
    <source>
        <dbReference type="ARBA" id="ARBA00023018"/>
    </source>
</evidence>
<keyword evidence="1" id="KW-0770">Synapse</keyword>
<dbReference type="GO" id="GO:2000300">
    <property type="term" value="P:regulation of synaptic vesicle exocytosis"/>
    <property type="evidence" value="ECO:0007669"/>
    <property type="project" value="TreeGrafter"/>
</dbReference>
<dbReference type="PANTHER" id="PTHR12157">
    <property type="entry name" value="REGULATING SYNAPTIC MEMBRANE EXOCYTOSIS PROTEIN"/>
    <property type="match status" value="1"/>
</dbReference>
<gene>
    <name evidence="3" type="ORF">CIB84_014148</name>
</gene>
<dbReference type="InterPro" id="IPR039032">
    <property type="entry name" value="Rim-like"/>
</dbReference>
<dbReference type="AlphaFoldDB" id="A0A2P4SDC6"/>
<dbReference type="GO" id="GO:0050806">
    <property type="term" value="P:positive regulation of synaptic transmission"/>
    <property type="evidence" value="ECO:0007669"/>
    <property type="project" value="TreeGrafter"/>
</dbReference>
<evidence type="ECO:0000313" key="3">
    <source>
        <dbReference type="EMBL" id="POI22108.1"/>
    </source>
</evidence>
<sequence length="172" mass="18642">MEDLVQVSNLASTVAAAWSGCSLAIAEIYRWSWCDGDVSFVSAEAGGKKLRSTVQRSTETGLAVEMRNWMTRQASRESTDGSMNSYSSEGNLIFPGVRLAADSQFSDFLDGLGPAQLVGRQTLATPSMGDIQVGMMDKKGQLEVEIIRARGLVVKPGSKTLPGKEEKSWHHE</sequence>
<dbReference type="InterPro" id="IPR035892">
    <property type="entry name" value="C2_domain_sf"/>
</dbReference>
<dbReference type="GO" id="GO:0031267">
    <property type="term" value="F:small GTPase binding"/>
    <property type="evidence" value="ECO:0007669"/>
    <property type="project" value="InterPro"/>
</dbReference>
<dbReference type="OrthoDB" id="420032at2759"/>